<dbReference type="EMBL" id="CP061800">
    <property type="protein sequence ID" value="QTA86742.1"/>
    <property type="molecule type" value="Genomic_DNA"/>
</dbReference>
<accession>A0A975GMF2</accession>
<gene>
    <name evidence="3" type="ORF">dnm_027660</name>
</gene>
<dbReference type="Proteomes" id="UP000663722">
    <property type="component" value="Chromosome"/>
</dbReference>
<evidence type="ECO:0000256" key="1">
    <source>
        <dbReference type="SAM" id="MobiDB-lite"/>
    </source>
</evidence>
<organism evidence="3 4">
    <name type="scientific">Desulfonema magnum</name>
    <dbReference type="NCBI Taxonomy" id="45655"/>
    <lineage>
        <taxon>Bacteria</taxon>
        <taxon>Pseudomonadati</taxon>
        <taxon>Thermodesulfobacteriota</taxon>
        <taxon>Desulfobacteria</taxon>
        <taxon>Desulfobacterales</taxon>
        <taxon>Desulfococcaceae</taxon>
        <taxon>Desulfonema</taxon>
    </lineage>
</organism>
<reference evidence="3" key="1">
    <citation type="journal article" date="2021" name="Microb. Physiol.">
        <title>Proteogenomic Insights into the Physiology of Marine, Sulfate-Reducing, Filamentous Desulfonema limicola and Desulfonema magnum.</title>
        <authorList>
            <person name="Schnaars V."/>
            <person name="Wohlbrand L."/>
            <person name="Scheve S."/>
            <person name="Hinrichs C."/>
            <person name="Reinhardt R."/>
            <person name="Rabus R."/>
        </authorList>
    </citation>
    <scope>NUCLEOTIDE SEQUENCE</scope>
    <source>
        <strain evidence="3">4be13</strain>
    </source>
</reference>
<feature type="compositionally biased region" description="Basic and acidic residues" evidence="1">
    <location>
        <begin position="33"/>
        <end position="47"/>
    </location>
</feature>
<protein>
    <submittedName>
        <fullName evidence="3">Pilus assembly protein domain-containing protein</fullName>
    </submittedName>
</protein>
<dbReference type="RefSeq" id="WP_207682245.1">
    <property type="nucleotide sequence ID" value="NZ_CP061800.1"/>
</dbReference>
<feature type="domain" description="Flp pilus assembly protein RcpC/CpaB" evidence="2">
    <location>
        <begin position="54"/>
        <end position="97"/>
    </location>
</feature>
<dbReference type="InterPro" id="IPR031571">
    <property type="entry name" value="RcpC_dom"/>
</dbReference>
<evidence type="ECO:0000313" key="4">
    <source>
        <dbReference type="Proteomes" id="UP000663722"/>
    </source>
</evidence>
<dbReference type="Pfam" id="PF16976">
    <property type="entry name" value="RcpC"/>
    <property type="match status" value="1"/>
</dbReference>
<feature type="region of interest" description="Disordered" evidence="1">
    <location>
        <begin position="33"/>
        <end position="60"/>
    </location>
</feature>
<name>A0A975GMF2_9BACT</name>
<dbReference type="AlphaFoldDB" id="A0A975GMF2"/>
<evidence type="ECO:0000313" key="3">
    <source>
        <dbReference type="EMBL" id="QTA86742.1"/>
    </source>
</evidence>
<evidence type="ECO:0000259" key="2">
    <source>
        <dbReference type="Pfam" id="PF16976"/>
    </source>
</evidence>
<proteinExistence type="predicted"/>
<dbReference type="KEGG" id="dmm:dnm_027660"/>
<sequence>MRKFRGVIALLLSVCLGLLAAYSISVYLNPEHKEEIKQEKKSPEKKPPPPPSSSLSAEIPEGMRVVSIKVNEVSGVSDKLEKGDRVDVIAVSNLTDGGSGTYASG</sequence>
<keyword evidence="4" id="KW-1185">Reference proteome</keyword>